<protein>
    <submittedName>
        <fullName evidence="1">Uncharacterized protein</fullName>
    </submittedName>
</protein>
<organism evidence="1 2">
    <name type="scientific">Bombilactobacillus bombi</name>
    <dbReference type="NCBI Taxonomy" id="1303590"/>
    <lineage>
        <taxon>Bacteria</taxon>
        <taxon>Bacillati</taxon>
        <taxon>Bacillota</taxon>
        <taxon>Bacilli</taxon>
        <taxon>Lactobacillales</taxon>
        <taxon>Lactobacillaceae</taxon>
        <taxon>Bombilactobacillus</taxon>
    </lineage>
</organism>
<name>A0A347SQT9_9LACO</name>
<evidence type="ECO:0000313" key="2">
    <source>
        <dbReference type="Proteomes" id="UP000284822"/>
    </source>
</evidence>
<accession>A0A347SQT9</accession>
<reference evidence="1 2" key="1">
    <citation type="submission" date="2018-07" db="EMBL/GenBank/DDBJ databases">
        <title>Genome sequences of six Lactobacillus spp. isolated from bumble bee guts.</title>
        <authorList>
            <person name="Motta E.V.S."/>
            <person name="Moran N.A."/>
        </authorList>
    </citation>
    <scope>NUCLEOTIDE SEQUENCE [LARGE SCALE GENOMIC DNA]</scope>
    <source>
        <strain evidence="1 2">LV-8.1</strain>
    </source>
</reference>
<evidence type="ECO:0000313" key="1">
    <source>
        <dbReference type="EMBL" id="RHW46063.1"/>
    </source>
</evidence>
<proteinExistence type="predicted"/>
<dbReference type="Proteomes" id="UP000284822">
    <property type="component" value="Unassembled WGS sequence"/>
</dbReference>
<dbReference type="EMBL" id="QOCS01000014">
    <property type="protein sequence ID" value="RHW46063.1"/>
    <property type="molecule type" value="Genomic_DNA"/>
</dbReference>
<sequence>MLTLFILLLGFICWKSFKFSFKILFPLIIGLLLVGLAFKLILFFTPILLLILLLLLFTRHNV</sequence>
<comment type="caution">
    <text evidence="1">The sequence shown here is derived from an EMBL/GenBank/DDBJ whole genome shotgun (WGS) entry which is preliminary data.</text>
</comment>
<dbReference type="KEGG" id="lbm:DS830_02485"/>
<gene>
    <name evidence="1" type="ORF">DS832_06850</name>
</gene>
<dbReference type="AlphaFoldDB" id="A0A347SQT9"/>